<dbReference type="AlphaFoldDB" id="A0A0D2EW49"/>
<sequence length="362" mass="39373">MEQDNDWDVRLLSIDKQAAAKAPFDVPAPDLSTFQRPSKPFGPKNLEAQVFDIGLFSGFDSARANSPDLGPFQTDTPFEASDSYDLTVTLLGRNSFSDVTSTSSSSSYQHLSASVGVGVDCVVFGGSVSVAYDKYITTNTDGLKHSQHAVCYDTALRYQTAPTLSQAAKQTLREQGEAAFQARFGDYFIGGFVTGAESGLLMSYAHSDQEELEITRFTITVKFLFWSTSHDEITVHTDIIESSSLTFTSFNTLDPASSRINAGPGPGGIGIASQSLPPDETRTRVQDITLGTQDLSAQISERRPLLFRTQMGMQNWKDGGTFSVAHSASRLMSMYASGILLQIQLVPYAILREYQEVLGSKA</sequence>
<evidence type="ECO:0000313" key="1">
    <source>
        <dbReference type="EMBL" id="KIW52044.1"/>
    </source>
</evidence>
<proteinExistence type="predicted"/>
<dbReference type="EMBL" id="KN847321">
    <property type="protein sequence ID" value="KIW52044.1"/>
    <property type="molecule type" value="Genomic_DNA"/>
</dbReference>
<dbReference type="GeneID" id="25329625"/>
<evidence type="ECO:0000313" key="2">
    <source>
        <dbReference type="Proteomes" id="UP000054342"/>
    </source>
</evidence>
<protein>
    <recommendedName>
        <fullName evidence="3">MACPF domain-containing protein</fullName>
    </recommendedName>
</protein>
<dbReference type="Proteomes" id="UP000054342">
    <property type="component" value="Unassembled WGS sequence"/>
</dbReference>
<organism evidence="1 2">
    <name type="scientific">Exophiala xenobiotica</name>
    <dbReference type="NCBI Taxonomy" id="348802"/>
    <lineage>
        <taxon>Eukaryota</taxon>
        <taxon>Fungi</taxon>
        <taxon>Dikarya</taxon>
        <taxon>Ascomycota</taxon>
        <taxon>Pezizomycotina</taxon>
        <taxon>Eurotiomycetes</taxon>
        <taxon>Chaetothyriomycetidae</taxon>
        <taxon>Chaetothyriales</taxon>
        <taxon>Herpotrichiellaceae</taxon>
        <taxon>Exophiala</taxon>
    </lineage>
</organism>
<dbReference type="HOGENOM" id="CLU_765049_0_0_1"/>
<reference evidence="1 2" key="1">
    <citation type="submission" date="2015-01" db="EMBL/GenBank/DDBJ databases">
        <title>The Genome Sequence of Exophiala xenobiotica CBS118157.</title>
        <authorList>
            <consortium name="The Broad Institute Genomics Platform"/>
            <person name="Cuomo C."/>
            <person name="de Hoog S."/>
            <person name="Gorbushina A."/>
            <person name="Stielow B."/>
            <person name="Teixiera M."/>
            <person name="Abouelleil A."/>
            <person name="Chapman S.B."/>
            <person name="Priest M."/>
            <person name="Young S.K."/>
            <person name="Wortman J."/>
            <person name="Nusbaum C."/>
            <person name="Birren B."/>
        </authorList>
    </citation>
    <scope>NUCLEOTIDE SEQUENCE [LARGE SCALE GENOMIC DNA]</scope>
    <source>
        <strain evidence="1 2">CBS 118157</strain>
    </source>
</reference>
<accession>A0A0D2EW49</accession>
<name>A0A0D2EW49_9EURO</name>
<gene>
    <name evidence="1" type="ORF">PV05_07717</name>
</gene>
<evidence type="ECO:0008006" key="3">
    <source>
        <dbReference type="Google" id="ProtNLM"/>
    </source>
</evidence>
<dbReference type="OrthoDB" id="4457531at2759"/>
<keyword evidence="2" id="KW-1185">Reference proteome</keyword>
<dbReference type="RefSeq" id="XP_013312628.1">
    <property type="nucleotide sequence ID" value="XM_013457174.1"/>
</dbReference>